<keyword evidence="1" id="KW-0479">Metal-binding</keyword>
<feature type="binding site" evidence="1">
    <location>
        <position position="254"/>
    </location>
    <ligand>
        <name>D-glucosamine</name>
        <dbReference type="ChEBI" id="CHEBI:58723"/>
    </ligand>
</feature>
<dbReference type="Proteomes" id="UP001500967">
    <property type="component" value="Unassembled WGS sequence"/>
</dbReference>
<name>A0ABN0V9J6_9ACTN</name>
<gene>
    <name evidence="2" type="ORF">GCM10009539_82200</name>
</gene>
<comment type="function">
    <text evidence="1">Catalyzes the ATP-dependent phosphorylation of D-glucosamine (GlcN) to D-glucosamine 6-phosphate. May be involved in the phosphorylation of acquired extracellular GlcN derived from the hydrolysis of chitosan, i.e., in the incorporation of exogenous GlcN into the bacterial GlcNAc metabolism.</text>
</comment>
<dbReference type="HAMAP" id="MF_02218">
    <property type="entry name" value="GlcN_kinase"/>
    <property type="match status" value="1"/>
</dbReference>
<sequence length="388" mass="40658">MSSWAAVGLSREPAPSPGSSAALVAALASGDPAPAPFVVRRLAPVPAVSGERPITADQTNVSVVVGERLVVKWLLRPERRPPVLTHLASVGFAATARPYATVSAPVGDADVLLALVVDYLPDATDGYGWCVDAALAGREVGGVLGALVGGLHTAFATPSEVFPSPRGEAGPAEIAGWAARAEAAVDEAVAAIGTADVGDPLPADTPNDGPTADPAVGLREDRRWLSEHAARLRAAVGALRRVEAPSPVQPIHGDLHVGQVLRWRDGYAVVDFDGNPTVPRSGAATPEPVARDVAQMLCSIDHVGRIADRRTAGARGDELAAWIRAARAGFLTAYRATPAGDTLDDRLLAAFEVEQECRELIYAARFLPRWRYAPMATLRAMFPRSPSD</sequence>
<comment type="caution">
    <text evidence="2">The sequence shown here is derived from an EMBL/GenBank/DDBJ whole genome shotgun (WGS) entry which is preliminary data.</text>
</comment>
<dbReference type="EMBL" id="BAAAGX010000046">
    <property type="protein sequence ID" value="GAA0281862.1"/>
    <property type="molecule type" value="Genomic_DNA"/>
</dbReference>
<reference evidence="2 3" key="1">
    <citation type="journal article" date="2019" name="Int. J. Syst. Evol. Microbiol.">
        <title>The Global Catalogue of Microorganisms (GCM) 10K type strain sequencing project: providing services to taxonomists for standard genome sequencing and annotation.</title>
        <authorList>
            <consortium name="The Broad Institute Genomics Platform"/>
            <consortium name="The Broad Institute Genome Sequencing Center for Infectious Disease"/>
            <person name="Wu L."/>
            <person name="Ma J."/>
        </authorList>
    </citation>
    <scope>NUCLEOTIDE SEQUENCE [LARGE SCALE GENOMIC DNA]</scope>
    <source>
        <strain evidence="2 3">JCM 10425</strain>
    </source>
</reference>
<keyword evidence="1" id="KW-0460">Magnesium</keyword>
<keyword evidence="3" id="KW-1185">Reference proteome</keyword>
<comment type="subunit">
    <text evidence="1">Monomer.</text>
</comment>
<evidence type="ECO:0000313" key="3">
    <source>
        <dbReference type="Proteomes" id="UP001500967"/>
    </source>
</evidence>
<dbReference type="SUPFAM" id="SSF56112">
    <property type="entry name" value="Protein kinase-like (PK-like)"/>
    <property type="match status" value="1"/>
</dbReference>
<proteinExistence type="inferred from homology"/>
<comment type="catalytic activity">
    <reaction evidence="1">
        <text>D-glucosamine + ATP = D-glucosamine 6-phosphate + ADP + H(+)</text>
        <dbReference type="Rhea" id="RHEA:10948"/>
        <dbReference type="ChEBI" id="CHEBI:15378"/>
        <dbReference type="ChEBI" id="CHEBI:30616"/>
        <dbReference type="ChEBI" id="CHEBI:58723"/>
        <dbReference type="ChEBI" id="CHEBI:58725"/>
        <dbReference type="ChEBI" id="CHEBI:456216"/>
        <dbReference type="EC" id="2.7.1.8"/>
    </reaction>
</comment>
<feature type="binding site" evidence="1">
    <location>
        <position position="271"/>
    </location>
    <ligand>
        <name>Mg(2+)</name>
        <dbReference type="ChEBI" id="CHEBI:18420"/>
        <label>2</label>
    </ligand>
</feature>
<keyword evidence="1" id="KW-0418">Kinase</keyword>
<feature type="binding site" evidence="1">
    <location>
        <position position="72"/>
    </location>
    <ligand>
        <name>ATP</name>
        <dbReference type="ChEBI" id="CHEBI:30616"/>
    </ligand>
</feature>
<feature type="short sequence motif" description="Substrate specificity determinant motif" evidence="1">
    <location>
        <begin position="355"/>
        <end position="370"/>
    </location>
</feature>
<keyword evidence="1" id="KW-0547">Nucleotide-binding</keyword>
<dbReference type="InterPro" id="IPR043674">
    <property type="entry name" value="GlcN_kinase"/>
</dbReference>
<feature type="binding site" evidence="1">
    <location>
        <position position="259"/>
    </location>
    <ligand>
        <name>Mg(2+)</name>
        <dbReference type="ChEBI" id="CHEBI:18420"/>
        <label>1</label>
    </ligand>
</feature>
<dbReference type="EC" id="2.7.1.8" evidence="1"/>
<feature type="binding site" evidence="1">
    <location>
        <position position="273"/>
    </location>
    <ligand>
        <name>Mg(2+)</name>
        <dbReference type="ChEBI" id="CHEBI:18420"/>
        <label>2</label>
    </ligand>
</feature>
<comment type="similarity">
    <text evidence="1">Belongs to the actinobacterial glucosamine kinase family.</text>
</comment>
<feature type="binding site" evidence="1">
    <location>
        <position position="359"/>
    </location>
    <ligand>
        <name>D-glucosamine</name>
        <dbReference type="ChEBI" id="CHEBI:58723"/>
    </ligand>
</feature>
<protein>
    <recommendedName>
        <fullName evidence="1">Glucosamine kinase</fullName>
        <shortName evidence="1">GlcN kinase</shortName>
        <shortName evidence="1">GlcNK</shortName>
        <ecNumber evidence="1">2.7.1.8</ecNumber>
    </recommendedName>
</protein>
<keyword evidence="1" id="KW-0067">ATP-binding</keyword>
<keyword evidence="1" id="KW-0808">Transferase</keyword>
<dbReference type="Gene3D" id="3.90.1200.10">
    <property type="match status" value="1"/>
</dbReference>
<evidence type="ECO:0000313" key="2">
    <source>
        <dbReference type="EMBL" id="GAA0281862.1"/>
    </source>
</evidence>
<evidence type="ECO:0000256" key="1">
    <source>
        <dbReference type="HAMAP-Rule" id="MF_02218"/>
    </source>
</evidence>
<dbReference type="RefSeq" id="WP_344654383.1">
    <property type="nucleotide sequence ID" value="NZ_BAAAGX010000046.1"/>
</dbReference>
<feature type="binding site" evidence="1">
    <location>
        <position position="271"/>
    </location>
    <ligand>
        <name>Mg(2+)</name>
        <dbReference type="ChEBI" id="CHEBI:18420"/>
        <label>1</label>
    </ligand>
</feature>
<dbReference type="InterPro" id="IPR011009">
    <property type="entry name" value="Kinase-like_dom_sf"/>
</dbReference>
<feature type="binding site" evidence="1">
    <location>
        <position position="125"/>
    </location>
    <ligand>
        <name>ATP</name>
        <dbReference type="ChEBI" id="CHEBI:30616"/>
    </ligand>
</feature>
<accession>A0ABN0V9J6</accession>
<organism evidence="2 3">
    <name type="scientific">Cryptosporangium japonicum</name>
    <dbReference type="NCBI Taxonomy" id="80872"/>
    <lineage>
        <taxon>Bacteria</taxon>
        <taxon>Bacillati</taxon>
        <taxon>Actinomycetota</taxon>
        <taxon>Actinomycetes</taxon>
        <taxon>Cryptosporangiales</taxon>
        <taxon>Cryptosporangiaceae</taxon>
        <taxon>Cryptosporangium</taxon>
    </lineage>
</organism>
<keyword evidence="1" id="KW-0119">Carbohydrate metabolism</keyword>
<comment type="caution">
    <text evidence="1">Lacks conserved residue(s) required for the propagation of feature annotation.</text>
</comment>
<comment type="cofactor">
    <cofactor evidence="1">
        <name>Mg(2+)</name>
        <dbReference type="ChEBI" id="CHEBI:18420"/>
    </cofactor>
    <text evidence="1">Binds 2 Mg(2+) ions per subunit.</text>
</comment>